<evidence type="ECO:0000256" key="1">
    <source>
        <dbReference type="SAM" id="SignalP"/>
    </source>
</evidence>
<evidence type="ECO:0000313" key="2">
    <source>
        <dbReference type="EMBL" id="CAE0651100.1"/>
    </source>
</evidence>
<feature type="chain" id="PRO_5030940552" evidence="1">
    <location>
        <begin position="18"/>
        <end position="359"/>
    </location>
</feature>
<keyword evidence="1" id="KW-0732">Signal</keyword>
<proteinExistence type="predicted"/>
<feature type="signal peptide" evidence="1">
    <location>
        <begin position="1"/>
        <end position="17"/>
    </location>
</feature>
<protein>
    <submittedName>
        <fullName evidence="2">Uncharacterized protein</fullName>
    </submittedName>
</protein>
<dbReference type="AlphaFoldDB" id="A0A7S3YGS6"/>
<dbReference type="EMBL" id="HBIV01006452">
    <property type="protein sequence ID" value="CAE0651100.1"/>
    <property type="molecule type" value="Transcribed_RNA"/>
</dbReference>
<accession>A0A7S3YGS6</accession>
<gene>
    <name evidence="2" type="ORF">LGLO00237_LOCUS4713</name>
</gene>
<sequence length="359" mass="41582">MMYVTFIIAVMAGTATSLWKGTGGGMDPQPQGQPELAKLDKELVVIRTYNPSESMKARFQRIISELYDREVIISTTEHLDKGVYLTSNEDGTLREHPRQMPEEYYVPMMQREAQGHAELIKEFGSRVFVFTDEMVDEKFPTLRALPKLPMHLYDDPRYGPQWYDAPYGKLFFNEAMRMAIDQYTERTGLIPNKGAWMIVDDVEYTGNWKDLLDRYNLQGLNATRFEEQGGVLVSADNKPSPWTKELFWNPFTSDAFKKNYVKNGTVYKHTEQVVYYSNRFLQVLNEAMHNGVHAQSEIGTGSICKWNQCQRFNFSYRHDLANSGHFTNHVASINPLEAKAYLEELWNRGEARLVHPCKW</sequence>
<organism evidence="2">
    <name type="scientific">Lotharella globosa</name>
    <dbReference type="NCBI Taxonomy" id="91324"/>
    <lineage>
        <taxon>Eukaryota</taxon>
        <taxon>Sar</taxon>
        <taxon>Rhizaria</taxon>
        <taxon>Cercozoa</taxon>
        <taxon>Chlorarachniophyceae</taxon>
        <taxon>Lotharella</taxon>
    </lineage>
</organism>
<name>A0A7S3YGS6_9EUKA</name>
<reference evidence="2" key="1">
    <citation type="submission" date="2021-01" db="EMBL/GenBank/DDBJ databases">
        <authorList>
            <person name="Corre E."/>
            <person name="Pelletier E."/>
            <person name="Niang G."/>
            <person name="Scheremetjew M."/>
            <person name="Finn R."/>
            <person name="Kale V."/>
            <person name="Holt S."/>
            <person name="Cochrane G."/>
            <person name="Meng A."/>
            <person name="Brown T."/>
            <person name="Cohen L."/>
        </authorList>
    </citation>
    <scope>NUCLEOTIDE SEQUENCE</scope>
    <source>
        <strain evidence="2">CCCM811</strain>
    </source>
</reference>